<proteinExistence type="predicted"/>
<accession>A0A0J9Y842</accession>
<keyword evidence="1" id="KW-0472">Membrane</keyword>
<sequence length="57" mass="6748">MTHERHELNETREIERSRSGLRFLLYLFIIPLFIIIDSVIFSGQVCFASVFGSRWLC</sequence>
<gene>
    <name evidence="2" type="ORF">Bm1320</name>
    <name evidence="2" type="ORF">BM_Bm1320</name>
</gene>
<dbReference type="AlphaFoldDB" id="A0A0J9Y842"/>
<dbReference type="EMBL" id="LN856953">
    <property type="protein sequence ID" value="CDQ03755.1"/>
    <property type="molecule type" value="Genomic_DNA"/>
</dbReference>
<keyword evidence="1" id="KW-1133">Transmembrane helix</keyword>
<protein>
    <submittedName>
        <fullName evidence="2">Bm1320</fullName>
    </submittedName>
</protein>
<reference evidence="2" key="1">
    <citation type="journal article" date="2007" name="Science">
        <title>Draft genome of the filarial nematode parasite Brugia malayi.</title>
        <authorList>
            <person name="Ghedin E."/>
            <person name="Wang S."/>
            <person name="Spiro D."/>
            <person name="Caler E."/>
            <person name="Zhao Q."/>
            <person name="Crabtree J."/>
            <person name="Allen J.E."/>
            <person name="Delcher A.L."/>
            <person name="Guiliano D.B."/>
            <person name="Miranda-Saavedra D."/>
            <person name="Angiuoli S.V."/>
            <person name="Creasy T."/>
            <person name="Amedeo P."/>
            <person name="Haas B."/>
            <person name="El-Sayed N.M."/>
            <person name="Wortman J.R."/>
            <person name="Feldblyum T."/>
            <person name="Tallon L."/>
            <person name="Schatz M."/>
            <person name="Shumway M."/>
            <person name="Koo H."/>
            <person name="Salzberg S.L."/>
            <person name="Schobel S."/>
            <person name="Pertea M."/>
            <person name="Pop M."/>
            <person name="White O."/>
            <person name="Barton G.J."/>
            <person name="Carlow C.K."/>
            <person name="Crawford M.J."/>
            <person name="Daub J."/>
            <person name="Dimmic M.W."/>
            <person name="Estes C.F."/>
            <person name="Foster J.M."/>
            <person name="Ganatra M."/>
            <person name="Gregory W.F."/>
            <person name="Johnson N.M."/>
            <person name="Jin J."/>
            <person name="Komuniecki R."/>
            <person name="Korf I."/>
            <person name="Kumar S."/>
            <person name="Laney S."/>
            <person name="Li B.W."/>
            <person name="Li W."/>
            <person name="Lindblom T.H."/>
            <person name="Lustigman S."/>
            <person name="Ma D."/>
            <person name="Maina C.V."/>
            <person name="Martin D.M."/>
            <person name="McCarter J.P."/>
            <person name="McReynolds L."/>
            <person name="Mitreva M."/>
            <person name="Nutman T.B."/>
            <person name="Parkinson J."/>
            <person name="Peregrin-Alvarez J.M."/>
            <person name="Poole C."/>
            <person name="Ren Q."/>
            <person name="Saunders L."/>
            <person name="Sluder A.E."/>
            <person name="Smith K."/>
            <person name="Stanke M."/>
            <person name="Unnasch T.R."/>
            <person name="Ware J."/>
            <person name="Wei A.D."/>
            <person name="Weil G."/>
            <person name="Williams D.J."/>
            <person name="Zhang Y."/>
            <person name="Williams S.A."/>
            <person name="Fraser-Liggett C."/>
            <person name="Slatko B."/>
            <person name="Blaxter M.L."/>
            <person name="Scott A.L."/>
        </authorList>
    </citation>
    <scope>NUCLEOTIDE SEQUENCE</scope>
    <source>
        <strain evidence="2">FR3</strain>
    </source>
</reference>
<organism evidence="2">
    <name type="scientific">Brugia malayi</name>
    <name type="common">Filarial nematode worm</name>
    <dbReference type="NCBI Taxonomy" id="6279"/>
    <lineage>
        <taxon>Eukaryota</taxon>
        <taxon>Metazoa</taxon>
        <taxon>Ecdysozoa</taxon>
        <taxon>Nematoda</taxon>
        <taxon>Chromadorea</taxon>
        <taxon>Rhabditida</taxon>
        <taxon>Spirurina</taxon>
        <taxon>Spiruromorpha</taxon>
        <taxon>Filarioidea</taxon>
        <taxon>Onchocercidae</taxon>
        <taxon>Brugia</taxon>
    </lineage>
</organism>
<evidence type="ECO:0000313" key="2">
    <source>
        <dbReference type="EMBL" id="CDQ03755.1"/>
    </source>
</evidence>
<reference evidence="2" key="2">
    <citation type="submission" date="2012-12" db="EMBL/GenBank/DDBJ databases">
        <authorList>
            <person name="Gao Y.W."/>
            <person name="Fan S.T."/>
            <person name="Sun H.T."/>
            <person name="Wang Z."/>
            <person name="Gao X.L."/>
            <person name="Li Y.G."/>
            <person name="Wang T.C."/>
            <person name="Zhang K."/>
            <person name="Xu W.W."/>
            <person name="Yu Z.J."/>
            <person name="Xia X.Z."/>
        </authorList>
    </citation>
    <scope>NUCLEOTIDE SEQUENCE</scope>
    <source>
        <strain evidence="2">FR3</strain>
    </source>
</reference>
<feature type="transmembrane region" description="Helical" evidence="1">
    <location>
        <begin position="21"/>
        <end position="51"/>
    </location>
</feature>
<name>A0A0J9Y842_BRUMA</name>
<keyword evidence="1" id="KW-0812">Transmembrane</keyword>
<evidence type="ECO:0000256" key="1">
    <source>
        <dbReference type="SAM" id="Phobius"/>
    </source>
</evidence>